<accession>A0A9P8UUZ7</accession>
<feature type="region of interest" description="Disordered" evidence="2">
    <location>
        <begin position="72"/>
        <end position="132"/>
    </location>
</feature>
<dbReference type="AlphaFoldDB" id="A0A9P8UUZ7"/>
<evidence type="ECO:0000259" key="3">
    <source>
        <dbReference type="PROSITE" id="PS50048"/>
    </source>
</evidence>
<organism evidence="4 5">
    <name type="scientific">Truncatella angustata</name>
    <dbReference type="NCBI Taxonomy" id="152316"/>
    <lineage>
        <taxon>Eukaryota</taxon>
        <taxon>Fungi</taxon>
        <taxon>Dikarya</taxon>
        <taxon>Ascomycota</taxon>
        <taxon>Pezizomycotina</taxon>
        <taxon>Sordariomycetes</taxon>
        <taxon>Xylariomycetidae</taxon>
        <taxon>Amphisphaeriales</taxon>
        <taxon>Sporocadaceae</taxon>
        <taxon>Truncatella</taxon>
    </lineage>
</organism>
<keyword evidence="1" id="KW-0539">Nucleus</keyword>
<evidence type="ECO:0000313" key="4">
    <source>
        <dbReference type="EMBL" id="KAH6658681.1"/>
    </source>
</evidence>
<sequence>MDAIIHPTQKRVSCENCRKRKAKCLRQHPNDYICSRCTLLGEVCIAGRQKKVGRPRGALGYSERAVRNSSALSTRFGKTMSHGAAGGTHEDAMFPQDSNPPPWSRPASPALAPSSFFPATREEGSSENTDPNIEADLLNLVLPITGKNTVFWDGAYEPSRTLCSLPTNESNSGLLTPTSRLLPTSLASVRTIAGSNQLHSSTITDLEAMAKLSKINTDLHSRVAAAETNEVDLDLNSLCYRSGPLYIDKSTLVEYVLAASQNFILVLHRLRASRPTRGVPCVSLSLDSQTDIPTEARDMLESLEPSWIRALRSPSDGSSLPQSGLFPSTPGASGSLSAPLALMITSIFVQLITLYELNLRHLMPRIERLSVEPILMPIPGLTFDGLLVAEPCTQGMQFSEVIVSLLERIERSLGIGMMPDGGEAGLLSVRQIQTLWSALQDNVDSTSGYGLTRVEHVKDRFRAVYTTLKQIVLK</sequence>
<dbReference type="PROSITE" id="PS00463">
    <property type="entry name" value="ZN2_CY6_FUNGAL_1"/>
    <property type="match status" value="1"/>
</dbReference>
<evidence type="ECO:0000313" key="5">
    <source>
        <dbReference type="Proteomes" id="UP000758603"/>
    </source>
</evidence>
<keyword evidence="5" id="KW-1185">Reference proteome</keyword>
<comment type="caution">
    <text evidence="4">The sequence shown here is derived from an EMBL/GenBank/DDBJ whole genome shotgun (WGS) entry which is preliminary data.</text>
</comment>
<gene>
    <name evidence="4" type="ORF">BKA67DRAFT_558726</name>
</gene>
<protein>
    <recommendedName>
        <fullName evidence="3">Zn(2)-C6 fungal-type domain-containing protein</fullName>
    </recommendedName>
</protein>
<dbReference type="SUPFAM" id="SSF57701">
    <property type="entry name" value="Zn2/Cys6 DNA-binding domain"/>
    <property type="match status" value="1"/>
</dbReference>
<dbReference type="CDD" id="cd00067">
    <property type="entry name" value="GAL4"/>
    <property type="match status" value="1"/>
</dbReference>
<reference evidence="4" key="1">
    <citation type="journal article" date="2021" name="Nat. Commun.">
        <title>Genetic determinants of endophytism in the Arabidopsis root mycobiome.</title>
        <authorList>
            <person name="Mesny F."/>
            <person name="Miyauchi S."/>
            <person name="Thiergart T."/>
            <person name="Pickel B."/>
            <person name="Atanasova L."/>
            <person name="Karlsson M."/>
            <person name="Huettel B."/>
            <person name="Barry K.W."/>
            <person name="Haridas S."/>
            <person name="Chen C."/>
            <person name="Bauer D."/>
            <person name="Andreopoulos W."/>
            <person name="Pangilinan J."/>
            <person name="LaButti K."/>
            <person name="Riley R."/>
            <person name="Lipzen A."/>
            <person name="Clum A."/>
            <person name="Drula E."/>
            <person name="Henrissat B."/>
            <person name="Kohler A."/>
            <person name="Grigoriev I.V."/>
            <person name="Martin F.M."/>
            <person name="Hacquard S."/>
        </authorList>
    </citation>
    <scope>NUCLEOTIDE SEQUENCE</scope>
    <source>
        <strain evidence="4">MPI-SDFR-AT-0073</strain>
    </source>
</reference>
<dbReference type="Proteomes" id="UP000758603">
    <property type="component" value="Unassembled WGS sequence"/>
</dbReference>
<dbReference type="Gene3D" id="4.10.240.10">
    <property type="entry name" value="Zn(2)-C6 fungal-type DNA-binding domain"/>
    <property type="match status" value="1"/>
</dbReference>
<dbReference type="GO" id="GO:0000981">
    <property type="term" value="F:DNA-binding transcription factor activity, RNA polymerase II-specific"/>
    <property type="evidence" value="ECO:0007669"/>
    <property type="project" value="InterPro"/>
</dbReference>
<feature type="domain" description="Zn(2)-C6 fungal-type" evidence="3">
    <location>
        <begin position="13"/>
        <end position="46"/>
    </location>
</feature>
<proteinExistence type="predicted"/>
<dbReference type="GO" id="GO:0008270">
    <property type="term" value="F:zinc ion binding"/>
    <property type="evidence" value="ECO:0007669"/>
    <property type="project" value="InterPro"/>
</dbReference>
<feature type="compositionally biased region" description="Low complexity" evidence="2">
    <location>
        <begin position="105"/>
        <end position="119"/>
    </location>
</feature>
<dbReference type="EMBL" id="JAGPXC010000002">
    <property type="protein sequence ID" value="KAH6658681.1"/>
    <property type="molecule type" value="Genomic_DNA"/>
</dbReference>
<dbReference type="InterPro" id="IPR001138">
    <property type="entry name" value="Zn2Cys6_DnaBD"/>
</dbReference>
<evidence type="ECO:0000256" key="2">
    <source>
        <dbReference type="SAM" id="MobiDB-lite"/>
    </source>
</evidence>
<dbReference type="Pfam" id="PF00172">
    <property type="entry name" value="Zn_clus"/>
    <property type="match status" value="1"/>
</dbReference>
<evidence type="ECO:0000256" key="1">
    <source>
        <dbReference type="ARBA" id="ARBA00023242"/>
    </source>
</evidence>
<dbReference type="InterPro" id="IPR036864">
    <property type="entry name" value="Zn2-C6_fun-type_DNA-bd_sf"/>
</dbReference>
<dbReference type="OrthoDB" id="3434319at2759"/>
<dbReference type="RefSeq" id="XP_045962915.1">
    <property type="nucleotide sequence ID" value="XM_046102340.1"/>
</dbReference>
<name>A0A9P8UUZ7_9PEZI</name>
<dbReference type="SMART" id="SM00066">
    <property type="entry name" value="GAL4"/>
    <property type="match status" value="1"/>
</dbReference>
<dbReference type="PROSITE" id="PS50048">
    <property type="entry name" value="ZN2_CY6_FUNGAL_2"/>
    <property type="match status" value="1"/>
</dbReference>
<dbReference type="GeneID" id="70131232"/>